<dbReference type="OrthoDB" id="6513042at2759"/>
<dbReference type="GO" id="GO:0003677">
    <property type="term" value="F:DNA binding"/>
    <property type="evidence" value="ECO:0007669"/>
    <property type="project" value="InterPro"/>
</dbReference>
<feature type="compositionally biased region" description="Low complexity" evidence="1">
    <location>
        <begin position="898"/>
        <end position="907"/>
    </location>
</feature>
<dbReference type="OMA" id="AVMECER"/>
<dbReference type="Pfam" id="PF00271">
    <property type="entry name" value="Helicase_C"/>
    <property type="match status" value="1"/>
</dbReference>
<feature type="region of interest" description="Disordered" evidence="1">
    <location>
        <begin position="560"/>
        <end position="579"/>
    </location>
</feature>
<evidence type="ECO:0000313" key="5">
    <source>
        <dbReference type="Proteomes" id="UP000002630"/>
    </source>
</evidence>
<dbReference type="eggNOG" id="KOG0701">
    <property type="taxonomic scope" value="Eukaryota"/>
</dbReference>
<dbReference type="STRING" id="2880.D8LU32"/>
<dbReference type="CDD" id="cd18034">
    <property type="entry name" value="DEXHc_dicer"/>
    <property type="match status" value="1"/>
</dbReference>
<dbReference type="GO" id="GO:0004386">
    <property type="term" value="F:helicase activity"/>
    <property type="evidence" value="ECO:0007669"/>
    <property type="project" value="UniProtKB-KW"/>
</dbReference>
<keyword evidence="4" id="KW-0547">Nucleotide-binding</keyword>
<dbReference type="InterPro" id="IPR001650">
    <property type="entry name" value="Helicase_C-like"/>
</dbReference>
<dbReference type="Gene3D" id="3.40.50.300">
    <property type="entry name" value="P-loop containing nucleotide triphosphate hydrolases"/>
    <property type="match status" value="2"/>
</dbReference>
<dbReference type="SUPFAM" id="SSF52540">
    <property type="entry name" value="P-loop containing nucleoside triphosphate hydrolases"/>
    <property type="match status" value="1"/>
</dbReference>
<feature type="compositionally biased region" description="Polar residues" evidence="1">
    <location>
        <begin position="885"/>
        <end position="897"/>
    </location>
</feature>
<keyword evidence="4" id="KW-0067">ATP-binding</keyword>
<dbReference type="PROSITE" id="PS51192">
    <property type="entry name" value="HELICASE_ATP_BIND_1"/>
    <property type="match status" value="1"/>
</dbReference>
<dbReference type="PANTHER" id="PTHR14074:SF16">
    <property type="entry name" value="ANTIVIRAL INNATE IMMUNE RESPONSE RECEPTOR RIG-I"/>
    <property type="match status" value="1"/>
</dbReference>
<dbReference type="InterPro" id="IPR006935">
    <property type="entry name" value="Helicase/UvrB_N"/>
</dbReference>
<dbReference type="PROSITE" id="PS51194">
    <property type="entry name" value="HELICASE_CTER"/>
    <property type="match status" value="1"/>
</dbReference>
<dbReference type="GO" id="GO:0016787">
    <property type="term" value="F:hydrolase activity"/>
    <property type="evidence" value="ECO:0007669"/>
    <property type="project" value="InterPro"/>
</dbReference>
<dbReference type="InterPro" id="IPR027417">
    <property type="entry name" value="P-loop_NTPase"/>
</dbReference>
<dbReference type="EMBL" id="FN649744">
    <property type="protein sequence ID" value="CBN78074.1"/>
    <property type="molecule type" value="Genomic_DNA"/>
</dbReference>
<dbReference type="Proteomes" id="UP000002630">
    <property type="component" value="Linkage Group LG19"/>
</dbReference>
<keyword evidence="5" id="KW-1185">Reference proteome</keyword>
<dbReference type="InterPro" id="IPR014001">
    <property type="entry name" value="Helicase_ATP-bd"/>
</dbReference>
<reference evidence="4 5" key="1">
    <citation type="journal article" date="2010" name="Nature">
        <title>The Ectocarpus genome and the independent evolution of multicellularity in brown algae.</title>
        <authorList>
            <person name="Cock J.M."/>
            <person name="Sterck L."/>
            <person name="Rouze P."/>
            <person name="Scornet D."/>
            <person name="Allen A.E."/>
            <person name="Amoutzias G."/>
            <person name="Anthouard V."/>
            <person name="Artiguenave F."/>
            <person name="Aury J.M."/>
            <person name="Badger J.H."/>
            <person name="Beszteri B."/>
            <person name="Billiau K."/>
            <person name="Bonnet E."/>
            <person name="Bothwell J.H."/>
            <person name="Bowler C."/>
            <person name="Boyen C."/>
            <person name="Brownlee C."/>
            <person name="Carrano C.J."/>
            <person name="Charrier B."/>
            <person name="Cho G.Y."/>
            <person name="Coelho S.M."/>
            <person name="Collen J."/>
            <person name="Corre E."/>
            <person name="Da Silva C."/>
            <person name="Delage L."/>
            <person name="Delaroque N."/>
            <person name="Dittami S.M."/>
            <person name="Doulbeau S."/>
            <person name="Elias M."/>
            <person name="Farnham G."/>
            <person name="Gachon C.M."/>
            <person name="Gschloessl B."/>
            <person name="Heesch S."/>
            <person name="Jabbari K."/>
            <person name="Jubin C."/>
            <person name="Kawai H."/>
            <person name="Kimura K."/>
            <person name="Kloareg B."/>
            <person name="Kupper F.C."/>
            <person name="Lang D."/>
            <person name="Le Bail A."/>
            <person name="Leblanc C."/>
            <person name="Lerouge P."/>
            <person name="Lohr M."/>
            <person name="Lopez P.J."/>
            <person name="Martens C."/>
            <person name="Maumus F."/>
            <person name="Michel G."/>
            <person name="Miranda-Saavedra D."/>
            <person name="Morales J."/>
            <person name="Moreau H."/>
            <person name="Motomura T."/>
            <person name="Nagasato C."/>
            <person name="Napoli C.A."/>
            <person name="Nelson D.R."/>
            <person name="Nyvall-Collen P."/>
            <person name="Peters A.F."/>
            <person name="Pommier C."/>
            <person name="Potin P."/>
            <person name="Poulain J."/>
            <person name="Quesneville H."/>
            <person name="Read B."/>
            <person name="Rensing S.A."/>
            <person name="Ritter A."/>
            <person name="Rousvoal S."/>
            <person name="Samanta M."/>
            <person name="Samson G."/>
            <person name="Schroeder D.C."/>
            <person name="Segurens B."/>
            <person name="Strittmatter M."/>
            <person name="Tonon T."/>
            <person name="Tregear J.W."/>
            <person name="Valentin K."/>
            <person name="von Dassow P."/>
            <person name="Yamagishi T."/>
            <person name="Van de Peer Y."/>
            <person name="Wincker P."/>
        </authorList>
    </citation>
    <scope>NUCLEOTIDE SEQUENCE [LARGE SCALE GENOMIC DNA]</scope>
    <source>
        <strain evidence="5">Ec32 / CCAP1310/4</strain>
    </source>
</reference>
<evidence type="ECO:0000313" key="4">
    <source>
        <dbReference type="EMBL" id="CBN78074.1"/>
    </source>
</evidence>
<evidence type="ECO:0000259" key="3">
    <source>
        <dbReference type="PROSITE" id="PS51194"/>
    </source>
</evidence>
<proteinExistence type="predicted"/>
<dbReference type="AlphaFoldDB" id="D8LU32"/>
<dbReference type="Pfam" id="PF04851">
    <property type="entry name" value="ResIII"/>
    <property type="match status" value="1"/>
</dbReference>
<dbReference type="GO" id="GO:0005524">
    <property type="term" value="F:ATP binding"/>
    <property type="evidence" value="ECO:0007669"/>
    <property type="project" value="InterPro"/>
</dbReference>
<accession>D8LU32</accession>
<dbReference type="SMART" id="SM00487">
    <property type="entry name" value="DEXDc"/>
    <property type="match status" value="1"/>
</dbReference>
<keyword evidence="4" id="KW-0378">Hydrolase</keyword>
<dbReference type="InParanoid" id="D8LU32"/>
<gene>
    <name evidence="4" type="ORF">Esi_0095_0005</name>
</gene>
<dbReference type="EMBL" id="FN649191">
    <property type="protein sequence ID" value="CBN78074.1"/>
    <property type="molecule type" value="Genomic_DNA"/>
</dbReference>
<keyword evidence="4" id="KW-0347">Helicase</keyword>
<feature type="region of interest" description="Disordered" evidence="1">
    <location>
        <begin position="203"/>
        <end position="225"/>
    </location>
</feature>
<organism evidence="4 5">
    <name type="scientific">Ectocarpus siliculosus</name>
    <name type="common">Brown alga</name>
    <name type="synonym">Conferva siliculosa</name>
    <dbReference type="NCBI Taxonomy" id="2880"/>
    <lineage>
        <taxon>Eukaryota</taxon>
        <taxon>Sar</taxon>
        <taxon>Stramenopiles</taxon>
        <taxon>Ochrophyta</taxon>
        <taxon>PX clade</taxon>
        <taxon>Phaeophyceae</taxon>
        <taxon>Ectocarpales</taxon>
        <taxon>Ectocarpaceae</taxon>
        <taxon>Ectocarpus</taxon>
    </lineage>
</organism>
<evidence type="ECO:0000256" key="1">
    <source>
        <dbReference type="SAM" id="MobiDB-lite"/>
    </source>
</evidence>
<dbReference type="SMART" id="SM00490">
    <property type="entry name" value="HELICc"/>
    <property type="match status" value="1"/>
</dbReference>
<feature type="domain" description="Helicase ATP-binding" evidence="2">
    <location>
        <begin position="237"/>
        <end position="430"/>
    </location>
</feature>
<name>D8LU32_ECTSI</name>
<sequence length="1080" mass="114001">MFSAKNKLIHQPEDIERSAIKRPRILGVPEPAEEAAGELVPWGSGGLQGLPAMSLQCSECKGNICDNRAGENLSFCVDGTSVHLVMGASKEGREGIGFGIKEVPANKQPNENNPYRSVAYVLCANRRPDNGQQCNKKVGGVKCYPPLSDNQLIFFQQKALLVDHQHPKSWKNVRESSLRKVKLLPAGKEEEERQFTPRQWPTLRKSLAGGSNDPGHGGGGMDLTRSTPRGYQEELFDAVMECERNSLVYLPTGLGKTLVAAMVLKQMLDWNPERQAYFLVETTALAMQQTTRLQNELGGTVKKIEMLVGSSLQAFGGKRGKIDHGLVKLECVRDANIVVATAGAFEHCMCKRYIDPDAICCVVLDEAHHCGKEHPFNRVARSFLTMKAFPSVQATPDRAKEFPKLVALTASPAGELSVHDTTVRINQLLDRLEADLAAPVQHLQEVKSLTPSVDLELLNVTATASETTLLGCLEKLVLSRLVGLAPEASEAHAQAQSLLDSLGGRMRGAAAAATASTAAGADVPRKDDAWVFPNKFFTALCQRALSAGGAEQREGWWESDGTVMDEGSGGGGGGGGGEASQLHSLMNLSFAVDEIGGEAIWQRALEELDNGWTSGSSSSSGEGNDFSDPELEETIGVLKENLSAVATVSGSDGGSAAASGGDAVRRAGGSKLAKIAWLLEEHKRACDASGKRFSALVFVSRRELALATPAMLEEAKPFVKAQSIVGLSEMTLNQQRRALASFQNGLKNVLVSTSVCGEGIDVPACALVVCASLPSSGTELVQLRGRIRSKENECRFVGLTRTAGAADKAHVKSICLREQNMLEAIRSLSGGGSSGSDVFRAKAGRGSGIVLDGAAAAATAAATASLAGAPRTGVPGVCPPVNVPTSSGSAASPSQTVTRAQARAAQTSPGAPSPTAVAPSDPHPPGKELAPADEVTAPTAKGKEGRGGGVAPEAATAQPDDNPWKVSLPVTLSPAARRYAATYLATCVRQALQRNPDQMARCTLNSAAQLAQTIKPVFEYDERKLKGSGVNTCFFEARCIVTSRLEELAGLILVKEAKGSSIKAAREGAAVKVYMCACEL</sequence>
<feature type="compositionally biased region" description="Gly residues" evidence="1">
    <location>
        <begin position="567"/>
        <end position="578"/>
    </location>
</feature>
<feature type="region of interest" description="Disordered" evidence="1">
    <location>
        <begin position="868"/>
        <end position="962"/>
    </location>
</feature>
<dbReference type="InterPro" id="IPR051363">
    <property type="entry name" value="RLR_Helicase"/>
</dbReference>
<feature type="domain" description="Helicase C-terminal" evidence="3">
    <location>
        <begin position="674"/>
        <end position="833"/>
    </location>
</feature>
<dbReference type="GO" id="GO:0005737">
    <property type="term" value="C:cytoplasm"/>
    <property type="evidence" value="ECO:0007669"/>
    <property type="project" value="TreeGrafter"/>
</dbReference>
<dbReference type="PANTHER" id="PTHR14074">
    <property type="entry name" value="HELICASE WITH DEATH DOMAIN-RELATED"/>
    <property type="match status" value="1"/>
</dbReference>
<protein>
    <submittedName>
        <fullName evidence="4">DEAD box helicase</fullName>
    </submittedName>
</protein>
<evidence type="ECO:0000259" key="2">
    <source>
        <dbReference type="PROSITE" id="PS51192"/>
    </source>
</evidence>